<proteinExistence type="predicted"/>
<gene>
    <name evidence="2" type="ORF">BDV28DRAFT_66915</name>
</gene>
<dbReference type="EMBL" id="ML739336">
    <property type="protein sequence ID" value="KAE8349181.1"/>
    <property type="molecule type" value="Genomic_DNA"/>
</dbReference>
<feature type="transmembrane region" description="Helical" evidence="1">
    <location>
        <begin position="51"/>
        <end position="71"/>
    </location>
</feature>
<accession>A0A5N6YUR2</accession>
<keyword evidence="1" id="KW-0812">Transmembrane</keyword>
<dbReference type="AlphaFoldDB" id="A0A5N6YUR2"/>
<name>A0A5N6YUR2_9EURO</name>
<keyword evidence="3" id="KW-1185">Reference proteome</keyword>
<evidence type="ECO:0000313" key="3">
    <source>
        <dbReference type="Proteomes" id="UP000327118"/>
    </source>
</evidence>
<evidence type="ECO:0000313" key="2">
    <source>
        <dbReference type="EMBL" id="KAE8349181.1"/>
    </source>
</evidence>
<keyword evidence="1" id="KW-0472">Membrane</keyword>
<protein>
    <submittedName>
        <fullName evidence="2">Uncharacterized protein</fullName>
    </submittedName>
</protein>
<sequence>MSCILKRRSAMKYALSFPCERLSVPSYYLPFYSCAGETPNWSLSFPLMFSIYLRFAELPLAIISLMLLLCLGNCK</sequence>
<evidence type="ECO:0000256" key="1">
    <source>
        <dbReference type="SAM" id="Phobius"/>
    </source>
</evidence>
<keyword evidence="1" id="KW-1133">Transmembrane helix</keyword>
<dbReference type="Proteomes" id="UP000327118">
    <property type="component" value="Unassembled WGS sequence"/>
</dbReference>
<reference evidence="3" key="1">
    <citation type="submission" date="2019-04" db="EMBL/GenBank/DDBJ databases">
        <title>Friends and foes A comparative genomics studyof 23 Aspergillus species from section Flavi.</title>
        <authorList>
            <consortium name="DOE Joint Genome Institute"/>
            <person name="Kjaerbolling I."/>
            <person name="Vesth T."/>
            <person name="Frisvad J.C."/>
            <person name="Nybo J.L."/>
            <person name="Theobald S."/>
            <person name="Kildgaard S."/>
            <person name="Isbrandt T."/>
            <person name="Kuo A."/>
            <person name="Sato A."/>
            <person name="Lyhne E.K."/>
            <person name="Kogle M.E."/>
            <person name="Wiebenga A."/>
            <person name="Kun R.S."/>
            <person name="Lubbers R.J."/>
            <person name="Makela M.R."/>
            <person name="Barry K."/>
            <person name="Chovatia M."/>
            <person name="Clum A."/>
            <person name="Daum C."/>
            <person name="Haridas S."/>
            <person name="He G."/>
            <person name="LaButti K."/>
            <person name="Lipzen A."/>
            <person name="Mondo S."/>
            <person name="Riley R."/>
            <person name="Salamov A."/>
            <person name="Simmons B.A."/>
            <person name="Magnuson J.K."/>
            <person name="Henrissat B."/>
            <person name="Mortensen U.H."/>
            <person name="Larsen T.O."/>
            <person name="Devries R.P."/>
            <person name="Grigoriev I.V."/>
            <person name="Machida M."/>
            <person name="Baker S.E."/>
            <person name="Andersen M.R."/>
        </authorList>
    </citation>
    <scope>NUCLEOTIDE SEQUENCE [LARGE SCALE GENOMIC DNA]</scope>
    <source>
        <strain evidence="3">CBS 553.77</strain>
    </source>
</reference>
<organism evidence="2 3">
    <name type="scientific">Aspergillus coremiiformis</name>
    <dbReference type="NCBI Taxonomy" id="138285"/>
    <lineage>
        <taxon>Eukaryota</taxon>
        <taxon>Fungi</taxon>
        <taxon>Dikarya</taxon>
        <taxon>Ascomycota</taxon>
        <taxon>Pezizomycotina</taxon>
        <taxon>Eurotiomycetes</taxon>
        <taxon>Eurotiomycetidae</taxon>
        <taxon>Eurotiales</taxon>
        <taxon>Aspergillaceae</taxon>
        <taxon>Aspergillus</taxon>
        <taxon>Aspergillus subgen. Circumdati</taxon>
    </lineage>
</organism>